<organism evidence="1">
    <name type="scientific">marine metagenome</name>
    <dbReference type="NCBI Taxonomy" id="408172"/>
    <lineage>
        <taxon>unclassified sequences</taxon>
        <taxon>metagenomes</taxon>
        <taxon>ecological metagenomes</taxon>
    </lineage>
</organism>
<dbReference type="InterPro" id="IPR002201">
    <property type="entry name" value="Glyco_trans_9"/>
</dbReference>
<gene>
    <name evidence="1" type="ORF">METZ01_LOCUS278437</name>
</gene>
<dbReference type="EMBL" id="UINC01081585">
    <property type="protein sequence ID" value="SVC25583.1"/>
    <property type="molecule type" value="Genomic_DNA"/>
</dbReference>
<dbReference type="SUPFAM" id="SSF53756">
    <property type="entry name" value="UDP-Glycosyltransferase/glycogen phosphorylase"/>
    <property type="match status" value="1"/>
</dbReference>
<dbReference type="Gene3D" id="3.40.50.2000">
    <property type="entry name" value="Glycogen Phosphorylase B"/>
    <property type="match status" value="1"/>
</dbReference>
<reference evidence="1" key="1">
    <citation type="submission" date="2018-05" db="EMBL/GenBank/DDBJ databases">
        <authorList>
            <person name="Lanie J.A."/>
            <person name="Ng W.-L."/>
            <person name="Kazmierczak K.M."/>
            <person name="Andrzejewski T.M."/>
            <person name="Davidsen T.M."/>
            <person name="Wayne K.J."/>
            <person name="Tettelin H."/>
            <person name="Glass J.I."/>
            <person name="Rusch D."/>
            <person name="Podicherti R."/>
            <person name="Tsui H.-C.T."/>
            <person name="Winkler M.E."/>
        </authorList>
    </citation>
    <scope>NUCLEOTIDE SEQUENCE</scope>
</reference>
<name>A0A382KQ31_9ZZZZ</name>
<evidence type="ECO:0000313" key="1">
    <source>
        <dbReference type="EMBL" id="SVC25583.1"/>
    </source>
</evidence>
<evidence type="ECO:0008006" key="2">
    <source>
        <dbReference type="Google" id="ProtNLM"/>
    </source>
</evidence>
<protein>
    <recommendedName>
        <fullName evidence="2">Glycosyltransferase family 9 (Heptosyltransferase)</fullName>
    </recommendedName>
</protein>
<dbReference type="Pfam" id="PF01075">
    <property type="entry name" value="Glyco_transf_9"/>
    <property type="match status" value="1"/>
</dbReference>
<dbReference type="GO" id="GO:0016757">
    <property type="term" value="F:glycosyltransferase activity"/>
    <property type="evidence" value="ECO:0007669"/>
    <property type="project" value="InterPro"/>
</dbReference>
<dbReference type="AlphaFoldDB" id="A0A382KQ31"/>
<proteinExistence type="predicted"/>
<accession>A0A382KQ31</accession>
<sequence>MHFLECYALNCGLKIDRPFIEEEETTLPEGDFITFHGTHSFQSKTYENWQAVIDLVVQDFPNLKIAELGTENGNFNNVLDYCGKTSFNQSAYLIKHSQLHFGIDSFPAHLASCFEIPSVVVYSHTYKEQCYPYFTKPKKLRLIQAPLNTPRPSYSNREKVP</sequence>